<organism evidence="2 3">
    <name type="scientific">Pseudomassariella vexata</name>
    <dbReference type="NCBI Taxonomy" id="1141098"/>
    <lineage>
        <taxon>Eukaryota</taxon>
        <taxon>Fungi</taxon>
        <taxon>Dikarya</taxon>
        <taxon>Ascomycota</taxon>
        <taxon>Pezizomycotina</taxon>
        <taxon>Sordariomycetes</taxon>
        <taxon>Xylariomycetidae</taxon>
        <taxon>Amphisphaeriales</taxon>
        <taxon>Pseudomassariaceae</taxon>
        <taxon>Pseudomassariella</taxon>
    </lineage>
</organism>
<dbReference type="Pfam" id="PF01979">
    <property type="entry name" value="Amidohydro_1"/>
    <property type="match status" value="1"/>
</dbReference>
<reference evidence="2 3" key="1">
    <citation type="submission" date="2016-07" db="EMBL/GenBank/DDBJ databases">
        <title>Pervasive Adenine N6-methylation of Active Genes in Fungi.</title>
        <authorList>
            <consortium name="DOE Joint Genome Institute"/>
            <person name="Mondo S.J."/>
            <person name="Dannebaum R.O."/>
            <person name="Kuo R.C."/>
            <person name="Labutti K."/>
            <person name="Haridas S."/>
            <person name="Kuo A."/>
            <person name="Salamov A."/>
            <person name="Ahrendt S.R."/>
            <person name="Lipzen A."/>
            <person name="Sullivan W."/>
            <person name="Andreopoulos W.B."/>
            <person name="Clum A."/>
            <person name="Lindquist E."/>
            <person name="Daum C."/>
            <person name="Ramamoorthy G.K."/>
            <person name="Gryganskyi A."/>
            <person name="Culley D."/>
            <person name="Magnuson J.K."/>
            <person name="James T.Y."/>
            <person name="O'Malley M.A."/>
            <person name="Stajich J.E."/>
            <person name="Spatafora J.W."/>
            <person name="Visel A."/>
            <person name="Grigoriev I.V."/>
        </authorList>
    </citation>
    <scope>NUCLEOTIDE SEQUENCE [LARGE SCALE GENOMIC DNA]</scope>
    <source>
        <strain evidence="2 3">CBS 129021</strain>
    </source>
</reference>
<gene>
    <name evidence="2" type="ORF">BCR38DRAFT_300993</name>
</gene>
<dbReference type="AlphaFoldDB" id="A0A1Y2DAY9"/>
<accession>A0A1Y2DAY9</accession>
<dbReference type="InterPro" id="IPR011059">
    <property type="entry name" value="Metal-dep_hydrolase_composite"/>
</dbReference>
<dbReference type="PANTHER" id="PTHR43135:SF3">
    <property type="entry name" value="ALPHA-D-RIBOSE 1-METHYLPHOSPHONATE 5-TRIPHOSPHATE DIPHOSPHATASE"/>
    <property type="match status" value="1"/>
</dbReference>
<dbReference type="EMBL" id="MCFJ01000023">
    <property type="protein sequence ID" value="ORY56419.1"/>
    <property type="molecule type" value="Genomic_DNA"/>
</dbReference>
<dbReference type="Proteomes" id="UP000193689">
    <property type="component" value="Unassembled WGS sequence"/>
</dbReference>
<dbReference type="Gene3D" id="3.30.110.90">
    <property type="entry name" value="Amidohydrolase"/>
    <property type="match status" value="1"/>
</dbReference>
<evidence type="ECO:0000259" key="1">
    <source>
        <dbReference type="Pfam" id="PF01979"/>
    </source>
</evidence>
<dbReference type="InParanoid" id="A0A1Y2DAY9"/>
<keyword evidence="3" id="KW-1185">Reference proteome</keyword>
<feature type="non-terminal residue" evidence="2">
    <location>
        <position position="1"/>
    </location>
</feature>
<dbReference type="OrthoDB" id="5595695at2759"/>
<dbReference type="RefSeq" id="XP_040710136.1">
    <property type="nucleotide sequence ID" value="XM_040854554.1"/>
</dbReference>
<feature type="non-terminal residue" evidence="2">
    <location>
        <position position="64"/>
    </location>
</feature>
<proteinExistence type="predicted"/>
<dbReference type="STRING" id="1141098.A0A1Y2DAY9"/>
<evidence type="ECO:0000313" key="3">
    <source>
        <dbReference type="Proteomes" id="UP000193689"/>
    </source>
</evidence>
<dbReference type="Gene3D" id="2.30.40.10">
    <property type="entry name" value="Urease, subunit C, domain 1"/>
    <property type="match status" value="1"/>
</dbReference>
<dbReference type="GO" id="GO:0016810">
    <property type="term" value="F:hydrolase activity, acting on carbon-nitrogen (but not peptide) bonds"/>
    <property type="evidence" value="ECO:0007669"/>
    <property type="project" value="InterPro"/>
</dbReference>
<feature type="domain" description="Amidohydrolase-related" evidence="1">
    <location>
        <begin position="2"/>
        <end position="63"/>
    </location>
</feature>
<name>A0A1Y2DAY9_9PEZI</name>
<sequence length="64" mass="6687">AGLSAIVALPAATSLPAKHFGLIDRGVIAAGLRADLFLIEGDPTEDMEASRRIKKVWSGGVEVQ</sequence>
<dbReference type="PANTHER" id="PTHR43135">
    <property type="entry name" value="ALPHA-D-RIBOSE 1-METHYLPHOSPHONATE 5-TRIPHOSPHATE DIPHOSPHATASE"/>
    <property type="match status" value="1"/>
</dbReference>
<protein>
    <recommendedName>
        <fullName evidence="1">Amidohydrolase-related domain-containing protein</fullName>
    </recommendedName>
</protein>
<dbReference type="GeneID" id="63770766"/>
<dbReference type="InterPro" id="IPR006680">
    <property type="entry name" value="Amidohydro-rel"/>
</dbReference>
<comment type="caution">
    <text evidence="2">The sequence shown here is derived from an EMBL/GenBank/DDBJ whole genome shotgun (WGS) entry which is preliminary data.</text>
</comment>
<dbReference type="InterPro" id="IPR051781">
    <property type="entry name" value="Metallo-dep_Hydrolase"/>
</dbReference>
<evidence type="ECO:0000313" key="2">
    <source>
        <dbReference type="EMBL" id="ORY56419.1"/>
    </source>
</evidence>
<dbReference type="SUPFAM" id="SSF51338">
    <property type="entry name" value="Composite domain of metallo-dependent hydrolases"/>
    <property type="match status" value="1"/>
</dbReference>